<organism evidence="7">
    <name type="scientific">marine sediment metagenome</name>
    <dbReference type="NCBI Taxonomy" id="412755"/>
    <lineage>
        <taxon>unclassified sequences</taxon>
        <taxon>metagenomes</taxon>
        <taxon>ecological metagenomes</taxon>
    </lineage>
</organism>
<evidence type="ECO:0000256" key="1">
    <source>
        <dbReference type="ARBA" id="ARBA00001966"/>
    </source>
</evidence>
<reference evidence="7" key="1">
    <citation type="journal article" date="2014" name="Front. Microbiol.">
        <title>High frequency of phylogenetically diverse reductive dehalogenase-homologous genes in deep subseafloor sedimentary metagenomes.</title>
        <authorList>
            <person name="Kawai M."/>
            <person name="Futagami T."/>
            <person name="Toyoda A."/>
            <person name="Takaki Y."/>
            <person name="Nishi S."/>
            <person name="Hori S."/>
            <person name="Arai W."/>
            <person name="Tsubouchi T."/>
            <person name="Morono Y."/>
            <person name="Uchiyama I."/>
            <person name="Ito T."/>
            <person name="Fujiyama A."/>
            <person name="Inagaki F."/>
            <person name="Takami H."/>
        </authorList>
    </citation>
    <scope>NUCLEOTIDE SEQUENCE</scope>
    <source>
        <strain evidence="7">Expedition CK06-06</strain>
    </source>
</reference>
<evidence type="ECO:0000259" key="6">
    <source>
        <dbReference type="PROSITE" id="PS51332"/>
    </source>
</evidence>
<dbReference type="GO" id="GO:0046872">
    <property type="term" value="F:metal ion binding"/>
    <property type="evidence" value="ECO:0007669"/>
    <property type="project" value="UniProtKB-KW"/>
</dbReference>
<keyword evidence="4" id="KW-0408">Iron</keyword>
<protein>
    <recommendedName>
        <fullName evidence="6">B12-binding domain-containing protein</fullName>
    </recommendedName>
</protein>
<dbReference type="SUPFAM" id="SSF52242">
    <property type="entry name" value="Cobalamin (vitamin B12)-binding domain"/>
    <property type="match status" value="1"/>
</dbReference>
<dbReference type="InterPro" id="IPR006158">
    <property type="entry name" value="Cobalamin-bd"/>
</dbReference>
<dbReference type="CDD" id="cd02068">
    <property type="entry name" value="radical_SAM_B12_BD"/>
    <property type="match status" value="1"/>
</dbReference>
<dbReference type="InterPro" id="IPR036724">
    <property type="entry name" value="Cobalamin-bd_sf"/>
</dbReference>
<dbReference type="PANTHER" id="PTHR43409:SF7">
    <property type="entry name" value="BLL1977 PROTEIN"/>
    <property type="match status" value="1"/>
</dbReference>
<dbReference type="InterPro" id="IPR051198">
    <property type="entry name" value="BchE-like"/>
</dbReference>
<evidence type="ECO:0000256" key="5">
    <source>
        <dbReference type="ARBA" id="ARBA00023014"/>
    </source>
</evidence>
<sequence>MHKSLKTHGQFKRILLIKPNHKGCEAWFHFINVNLPPLNLTYIASYLVDLDVEVAILDAKVQNLSYKQIRKKIENYKPDIVGISVFVSAAINICYNIAKVVKDYNKNCTVVFGGRHPTFVPDETLNVDEVDIVVRGEGELTFRELIIKGSPENVEGVSYKSKGKIIHTPDRPLINYSNVRYPARHLVKNNNYSMFKVRIETVETSRGYPYSCKIITLSFIYH</sequence>
<dbReference type="Pfam" id="PF02310">
    <property type="entry name" value="B12-binding"/>
    <property type="match status" value="1"/>
</dbReference>
<dbReference type="Gene3D" id="3.40.50.280">
    <property type="entry name" value="Cobalamin-binding domain"/>
    <property type="match status" value="1"/>
</dbReference>
<dbReference type="PROSITE" id="PS51332">
    <property type="entry name" value="B12_BINDING"/>
    <property type="match status" value="1"/>
</dbReference>
<evidence type="ECO:0000256" key="2">
    <source>
        <dbReference type="ARBA" id="ARBA00022691"/>
    </source>
</evidence>
<dbReference type="EMBL" id="BART01012768">
    <property type="protein sequence ID" value="GAG85113.1"/>
    <property type="molecule type" value="Genomic_DNA"/>
</dbReference>
<dbReference type="GO" id="GO:0031419">
    <property type="term" value="F:cobalamin binding"/>
    <property type="evidence" value="ECO:0007669"/>
    <property type="project" value="InterPro"/>
</dbReference>
<dbReference type="GO" id="GO:0051536">
    <property type="term" value="F:iron-sulfur cluster binding"/>
    <property type="evidence" value="ECO:0007669"/>
    <property type="project" value="UniProtKB-KW"/>
</dbReference>
<comment type="cofactor">
    <cofactor evidence="1">
        <name>[4Fe-4S] cluster</name>
        <dbReference type="ChEBI" id="CHEBI:49883"/>
    </cofactor>
</comment>
<proteinExistence type="predicted"/>
<dbReference type="PANTHER" id="PTHR43409">
    <property type="entry name" value="ANAEROBIC MAGNESIUM-PROTOPORPHYRIN IX MONOMETHYL ESTER CYCLASE-RELATED"/>
    <property type="match status" value="1"/>
</dbReference>
<keyword evidence="5" id="KW-0411">Iron-sulfur</keyword>
<evidence type="ECO:0000256" key="3">
    <source>
        <dbReference type="ARBA" id="ARBA00022723"/>
    </source>
</evidence>
<name>X1BM09_9ZZZZ</name>
<dbReference type="AlphaFoldDB" id="X1BM09"/>
<keyword evidence="2" id="KW-0949">S-adenosyl-L-methionine</keyword>
<evidence type="ECO:0000256" key="4">
    <source>
        <dbReference type="ARBA" id="ARBA00023004"/>
    </source>
</evidence>
<accession>X1BM09</accession>
<evidence type="ECO:0000313" key="7">
    <source>
        <dbReference type="EMBL" id="GAG85113.1"/>
    </source>
</evidence>
<gene>
    <name evidence="7" type="ORF">S01H4_26466</name>
</gene>
<feature type="domain" description="B12-binding" evidence="6">
    <location>
        <begin position="23"/>
        <end position="156"/>
    </location>
</feature>
<comment type="caution">
    <text evidence="7">The sequence shown here is derived from an EMBL/GenBank/DDBJ whole genome shotgun (WGS) entry which is preliminary data.</text>
</comment>
<keyword evidence="3" id="KW-0479">Metal-binding</keyword>